<dbReference type="PATRIC" id="fig|1239307.3.peg.2194"/>
<dbReference type="KEGG" id="sod:Sant_1988"/>
<dbReference type="OrthoDB" id="6497321at2"/>
<evidence type="ECO:0008006" key="3">
    <source>
        <dbReference type="Google" id="ProtNLM"/>
    </source>
</evidence>
<accession>W0HY20</accession>
<reference evidence="1 2" key="1">
    <citation type="journal article" date="2014" name="Genome Biol. Evol.">
        <title>Genome degeneration and adaptation in a nascent stage of symbiosis.</title>
        <authorList>
            <person name="Oakeson K.F."/>
            <person name="Gil R."/>
            <person name="Clayton A.L."/>
            <person name="Dunn D.M."/>
            <person name="von Niederhausern A.C."/>
            <person name="Hamil C."/>
            <person name="Aoyagi A."/>
            <person name="Duval B."/>
            <person name="Baca A."/>
            <person name="Silva F.J."/>
            <person name="Vallier A."/>
            <person name="Jackson D.G."/>
            <person name="Latorre A."/>
            <person name="Weiss R.B."/>
            <person name="Heddi A."/>
            <person name="Moya A."/>
            <person name="Dale C."/>
        </authorList>
    </citation>
    <scope>NUCLEOTIDE SEQUENCE [LARGE SCALE GENOMIC DNA]</scope>
    <source>
        <strain evidence="1 2">HS1</strain>
    </source>
</reference>
<dbReference type="HOGENOM" id="CLU_079356_1_1_6"/>
<sequence length="220" mass="23056">MITLGCLHTAQSNIAIFEAAREQQRDDGYRLTHQVHRHLLQRAEQAGGMTADIAKATQAIIAGMMPQVDGIIITCSSLGQAAETLHAGTVPVLRVDQALARQAAAQGRHILALCAAPTTLAPTAILFTEAAAATGARVEVRQVEGAWGRYRSGDIDGYLRAIADAAERGADSGRYDCIALTQASMSPAVALINASAPPVLSSPAASLRQGLARVRLLRGD</sequence>
<evidence type="ECO:0000313" key="2">
    <source>
        <dbReference type="Proteomes" id="UP000019028"/>
    </source>
</evidence>
<gene>
    <name evidence="1" type="ORF">Sant_1988</name>
</gene>
<protein>
    <recommendedName>
        <fullName evidence="3">Asp/Glu racemase</fullName>
    </recommendedName>
</protein>
<dbReference type="EMBL" id="CP006569">
    <property type="protein sequence ID" value="AHF77038.1"/>
    <property type="molecule type" value="Genomic_DNA"/>
</dbReference>
<dbReference type="Proteomes" id="UP000019028">
    <property type="component" value="Chromosome"/>
</dbReference>
<dbReference type="RefSeq" id="WP_051440151.1">
    <property type="nucleotide sequence ID" value="NZ_CP006569.1"/>
</dbReference>
<keyword evidence="2" id="KW-1185">Reference proteome</keyword>
<proteinExistence type="predicted"/>
<organism evidence="1 2">
    <name type="scientific">Sodalis praecaptivus</name>
    <dbReference type="NCBI Taxonomy" id="1239307"/>
    <lineage>
        <taxon>Bacteria</taxon>
        <taxon>Pseudomonadati</taxon>
        <taxon>Pseudomonadota</taxon>
        <taxon>Gammaproteobacteria</taxon>
        <taxon>Enterobacterales</taxon>
        <taxon>Bruguierivoracaceae</taxon>
        <taxon>Sodalis</taxon>
    </lineage>
</organism>
<evidence type="ECO:0000313" key="1">
    <source>
        <dbReference type="EMBL" id="AHF77038.1"/>
    </source>
</evidence>
<name>W0HY20_9GAMM</name>
<dbReference type="AlphaFoldDB" id="W0HY20"/>